<evidence type="ECO:0000256" key="1">
    <source>
        <dbReference type="ARBA" id="ARBA00004651"/>
    </source>
</evidence>
<feature type="transmembrane region" description="Helical" evidence="6">
    <location>
        <begin position="217"/>
        <end position="237"/>
    </location>
</feature>
<dbReference type="InterPro" id="IPR044550">
    <property type="entry name" value="WzxE"/>
</dbReference>
<feature type="transmembrane region" description="Helical" evidence="6">
    <location>
        <begin position="175"/>
        <end position="194"/>
    </location>
</feature>
<dbReference type="EMBL" id="CACVAQ010000237">
    <property type="protein sequence ID" value="CAA6816519.1"/>
    <property type="molecule type" value="Genomic_DNA"/>
</dbReference>
<dbReference type="CDD" id="cd13125">
    <property type="entry name" value="MATE_like_10"/>
    <property type="match status" value="1"/>
</dbReference>
<feature type="transmembrane region" description="Helical" evidence="6">
    <location>
        <begin position="257"/>
        <end position="278"/>
    </location>
</feature>
<dbReference type="AlphaFoldDB" id="A0A6S6TNQ3"/>
<comment type="subcellular location">
    <subcellularLocation>
        <location evidence="1">Cell membrane</location>
        <topology evidence="1">Multi-pass membrane protein</topology>
    </subcellularLocation>
</comment>
<reference evidence="7" key="1">
    <citation type="submission" date="2020-01" db="EMBL/GenBank/DDBJ databases">
        <authorList>
            <person name="Meier V. D."/>
            <person name="Meier V D."/>
        </authorList>
    </citation>
    <scope>NUCLEOTIDE SEQUENCE</scope>
    <source>
        <strain evidence="7">HLG_WM_MAG_10</strain>
    </source>
</reference>
<sequence length="418" mass="47559">MNLKSTTFWSAIFTVIRMLSGIISIKVVAYIIGPAGVAYVGQFQNFLTITNSSSNMGIGQGTIKYLAEHKEEKEAYAKILSTSFILTILSSIVISILILIFHERLSVYLFHKKELSFVLIVLAFSITIYSSGQILMHALNGFQEIKKLITARILTSILGLISTIILVILGGVEGALLALIISQIIGFGILIYYAKSSTWFSKDNFLKHWDSDSFKKLSHFSLMTFVSVILLNVRQIYLRDYIIVQLSPEAAGYWQAIWKISELYLTVITFSLSVYYLPKLSSIKEKKALQQEIIKGYKFLIPIVLVLSISIFVTRDLIIYILFTPEFSEVRDLFFYQLIGDIFKIASWILSFLMVAKAMTKTFIITEVIFISLFAILSLVGVQHYDLIGMTYAFAITYFLYFLTMLFLFKDILLTSRH</sequence>
<evidence type="ECO:0000256" key="5">
    <source>
        <dbReference type="ARBA" id="ARBA00023136"/>
    </source>
</evidence>
<evidence type="ECO:0000256" key="6">
    <source>
        <dbReference type="SAM" id="Phobius"/>
    </source>
</evidence>
<protein>
    <submittedName>
        <fullName evidence="7">Multidrug transporter MatE</fullName>
    </submittedName>
</protein>
<feature type="transmembrane region" description="Helical" evidence="6">
    <location>
        <begin position="299"/>
        <end position="323"/>
    </location>
</feature>
<evidence type="ECO:0000313" key="7">
    <source>
        <dbReference type="EMBL" id="CAA6816519.1"/>
    </source>
</evidence>
<proteinExistence type="predicted"/>
<keyword evidence="2" id="KW-1003">Cell membrane</keyword>
<keyword evidence="3 6" id="KW-0812">Transmembrane</keyword>
<gene>
    <name evidence="7" type="ORF">HELGO_WM16936</name>
</gene>
<feature type="transmembrane region" description="Helical" evidence="6">
    <location>
        <begin position="148"/>
        <end position="169"/>
    </location>
</feature>
<dbReference type="GO" id="GO:0005886">
    <property type="term" value="C:plasma membrane"/>
    <property type="evidence" value="ECO:0007669"/>
    <property type="project" value="UniProtKB-SubCell"/>
</dbReference>
<accession>A0A6S6TNQ3</accession>
<dbReference type="PANTHER" id="PTHR30250:SF30">
    <property type="entry name" value="LIPID III FLIPPASE"/>
    <property type="match status" value="1"/>
</dbReference>
<name>A0A6S6TNQ3_9BACT</name>
<feature type="transmembrane region" description="Helical" evidence="6">
    <location>
        <begin position="79"/>
        <end position="101"/>
    </location>
</feature>
<organism evidence="7">
    <name type="scientific">uncultured Aureispira sp</name>
    <dbReference type="NCBI Taxonomy" id="1331704"/>
    <lineage>
        <taxon>Bacteria</taxon>
        <taxon>Pseudomonadati</taxon>
        <taxon>Bacteroidota</taxon>
        <taxon>Saprospiria</taxon>
        <taxon>Saprospirales</taxon>
        <taxon>Saprospiraceae</taxon>
        <taxon>Aureispira</taxon>
        <taxon>environmental samples</taxon>
    </lineage>
</organism>
<evidence type="ECO:0000256" key="3">
    <source>
        <dbReference type="ARBA" id="ARBA00022692"/>
    </source>
</evidence>
<feature type="transmembrane region" description="Helical" evidence="6">
    <location>
        <begin position="388"/>
        <end position="409"/>
    </location>
</feature>
<evidence type="ECO:0000256" key="2">
    <source>
        <dbReference type="ARBA" id="ARBA00022475"/>
    </source>
</evidence>
<feature type="transmembrane region" description="Helical" evidence="6">
    <location>
        <begin position="363"/>
        <end position="382"/>
    </location>
</feature>
<keyword evidence="4 6" id="KW-1133">Transmembrane helix</keyword>
<dbReference type="PANTHER" id="PTHR30250">
    <property type="entry name" value="PST FAMILY PREDICTED COLANIC ACID TRANSPORTER"/>
    <property type="match status" value="1"/>
</dbReference>
<feature type="transmembrane region" description="Helical" evidence="6">
    <location>
        <begin position="116"/>
        <end position="136"/>
    </location>
</feature>
<feature type="transmembrane region" description="Helical" evidence="6">
    <location>
        <begin position="6"/>
        <end position="32"/>
    </location>
</feature>
<dbReference type="InterPro" id="IPR050833">
    <property type="entry name" value="Poly_Biosynth_Transport"/>
</dbReference>
<keyword evidence="5 6" id="KW-0472">Membrane</keyword>
<feature type="transmembrane region" description="Helical" evidence="6">
    <location>
        <begin position="335"/>
        <end position="356"/>
    </location>
</feature>
<evidence type="ECO:0000256" key="4">
    <source>
        <dbReference type="ARBA" id="ARBA00022989"/>
    </source>
</evidence>
<dbReference type="GO" id="GO:0009246">
    <property type="term" value="P:enterobacterial common antigen biosynthetic process"/>
    <property type="evidence" value="ECO:0007669"/>
    <property type="project" value="InterPro"/>
</dbReference>
<dbReference type="Pfam" id="PF13440">
    <property type="entry name" value="Polysacc_synt_3"/>
    <property type="match status" value="1"/>
</dbReference>